<dbReference type="InterPro" id="IPR052065">
    <property type="entry name" value="Compl_asym_regulator"/>
</dbReference>
<evidence type="ECO:0000313" key="5">
    <source>
        <dbReference type="EMBL" id="WAR09785.1"/>
    </source>
</evidence>
<evidence type="ECO:0000313" key="6">
    <source>
        <dbReference type="Proteomes" id="UP001164746"/>
    </source>
</evidence>
<dbReference type="InterPro" id="IPR000884">
    <property type="entry name" value="TSP1_rpt"/>
</dbReference>
<dbReference type="InterPro" id="IPR036383">
    <property type="entry name" value="TSP1_rpt_sf"/>
</dbReference>
<dbReference type="SUPFAM" id="SSF49842">
    <property type="entry name" value="TNF-like"/>
    <property type="match status" value="1"/>
</dbReference>
<dbReference type="SMART" id="SM00209">
    <property type="entry name" value="TSP1"/>
    <property type="match status" value="2"/>
</dbReference>
<dbReference type="InterPro" id="IPR001073">
    <property type="entry name" value="C1q_dom"/>
</dbReference>
<keyword evidence="3" id="KW-0732">Signal</keyword>
<gene>
    <name evidence="5" type="ORF">MAR_034861</name>
</gene>
<dbReference type="PANTHER" id="PTHR22906:SF21">
    <property type="entry name" value="SEMA DOMAIN-CONTAINING PROTEIN"/>
    <property type="match status" value="1"/>
</dbReference>
<reference evidence="5" key="1">
    <citation type="submission" date="2022-11" db="EMBL/GenBank/DDBJ databases">
        <title>Centuries of genome instability and evolution in soft-shell clam transmissible cancer (bioRxiv).</title>
        <authorList>
            <person name="Hart S.F.M."/>
            <person name="Yonemitsu M.A."/>
            <person name="Giersch R.M."/>
            <person name="Beal B.F."/>
            <person name="Arriagada G."/>
            <person name="Davis B.W."/>
            <person name="Ostrander E.A."/>
            <person name="Goff S.P."/>
            <person name="Metzger M.J."/>
        </authorList>
    </citation>
    <scope>NUCLEOTIDE SEQUENCE</scope>
    <source>
        <strain evidence="5">MELC-2E11</strain>
        <tissue evidence="5">Siphon/mantle</tissue>
    </source>
</reference>
<feature type="chain" id="PRO_5047509402" evidence="3">
    <location>
        <begin position="29"/>
        <end position="293"/>
    </location>
</feature>
<dbReference type="EMBL" id="CP111018">
    <property type="protein sequence ID" value="WAR09785.1"/>
    <property type="molecule type" value="Genomic_DNA"/>
</dbReference>
<proteinExistence type="predicted"/>
<dbReference type="Pfam" id="PF00386">
    <property type="entry name" value="C1q"/>
    <property type="match status" value="1"/>
</dbReference>
<dbReference type="SUPFAM" id="SSF82895">
    <property type="entry name" value="TSP-1 type 1 repeat"/>
    <property type="match status" value="2"/>
</dbReference>
<keyword evidence="2" id="KW-1015">Disulfide bond</keyword>
<organism evidence="5 6">
    <name type="scientific">Mya arenaria</name>
    <name type="common">Soft-shell clam</name>
    <dbReference type="NCBI Taxonomy" id="6604"/>
    <lineage>
        <taxon>Eukaryota</taxon>
        <taxon>Metazoa</taxon>
        <taxon>Spiralia</taxon>
        <taxon>Lophotrochozoa</taxon>
        <taxon>Mollusca</taxon>
        <taxon>Bivalvia</taxon>
        <taxon>Autobranchia</taxon>
        <taxon>Heteroconchia</taxon>
        <taxon>Euheterodonta</taxon>
        <taxon>Imparidentia</taxon>
        <taxon>Neoheterodontei</taxon>
        <taxon>Myida</taxon>
        <taxon>Myoidea</taxon>
        <taxon>Myidae</taxon>
        <taxon>Mya</taxon>
    </lineage>
</organism>
<keyword evidence="6" id="KW-1185">Reference proteome</keyword>
<sequence>YHGLLLDHDLIANSIYLLLILEIASVDGQWAEWSTWSVCPVTCGNGTRTRTRLCSNPAPVHGGDDCMGNGTDITTCVLDPCPVLPFQNKTNIVDGAWSVWTSWSPCSVTCDSGLSHRNRACNNPPPSPHGSPCNGTAADWKICKSQPCKSLHVAFNAHTLNTRENLLPEAPFKFLVVILNEGNSYNKSSGFFTCPVAGEYFFSAQICGNTDTSVDYHITKTFAGTSSPVDLTASTNMDTHHYICSSTSVVTQLDVGDRVWVRPHHLRTISNFEFLVDSRTAWNTFSGTLVRET</sequence>
<name>A0ABY7EIG7_MYAAR</name>
<dbReference type="PROSITE" id="PS50871">
    <property type="entry name" value="C1Q"/>
    <property type="match status" value="1"/>
</dbReference>
<dbReference type="Pfam" id="PF00090">
    <property type="entry name" value="TSP_1"/>
    <property type="match status" value="2"/>
</dbReference>
<feature type="signal peptide" evidence="3">
    <location>
        <begin position="1"/>
        <end position="28"/>
    </location>
</feature>
<accession>A0ABY7EIG7</accession>
<feature type="non-terminal residue" evidence="5">
    <location>
        <position position="293"/>
    </location>
</feature>
<keyword evidence="1" id="KW-0677">Repeat</keyword>
<evidence type="ECO:0000256" key="1">
    <source>
        <dbReference type="ARBA" id="ARBA00022737"/>
    </source>
</evidence>
<protein>
    <submittedName>
        <fullName evidence="5">HMCN1-like protein</fullName>
    </submittedName>
</protein>
<dbReference type="Proteomes" id="UP001164746">
    <property type="component" value="Chromosome 7"/>
</dbReference>
<dbReference type="Gene3D" id="2.60.120.40">
    <property type="match status" value="1"/>
</dbReference>
<evidence type="ECO:0000259" key="4">
    <source>
        <dbReference type="PROSITE" id="PS50871"/>
    </source>
</evidence>
<dbReference type="InterPro" id="IPR008983">
    <property type="entry name" value="Tumour_necrosis_fac-like_dom"/>
</dbReference>
<dbReference type="PANTHER" id="PTHR22906">
    <property type="entry name" value="PROPERDIN"/>
    <property type="match status" value="1"/>
</dbReference>
<dbReference type="PRINTS" id="PR01705">
    <property type="entry name" value="TSP1REPEAT"/>
</dbReference>
<feature type="domain" description="C1q" evidence="4">
    <location>
        <begin position="148"/>
        <end position="293"/>
    </location>
</feature>
<dbReference type="Gene3D" id="2.20.100.10">
    <property type="entry name" value="Thrombospondin type-1 (TSP1) repeat"/>
    <property type="match status" value="2"/>
</dbReference>
<evidence type="ECO:0000256" key="3">
    <source>
        <dbReference type="SAM" id="SignalP"/>
    </source>
</evidence>
<evidence type="ECO:0000256" key="2">
    <source>
        <dbReference type="ARBA" id="ARBA00023157"/>
    </source>
</evidence>
<dbReference type="PROSITE" id="PS50092">
    <property type="entry name" value="TSP1"/>
    <property type="match status" value="2"/>
</dbReference>
<dbReference type="SMART" id="SM00110">
    <property type="entry name" value="C1Q"/>
    <property type="match status" value="1"/>
</dbReference>